<evidence type="ECO:0000313" key="3">
    <source>
        <dbReference type="Proteomes" id="UP000028488"/>
    </source>
</evidence>
<keyword evidence="1" id="KW-0472">Membrane</keyword>
<dbReference type="Pfam" id="PF04306">
    <property type="entry name" value="DUF456"/>
    <property type="match status" value="1"/>
</dbReference>
<evidence type="ECO:0000313" key="2">
    <source>
        <dbReference type="EMBL" id="AII08940.1"/>
    </source>
</evidence>
<name>A0A076ES89_RHOOP</name>
<feature type="transmembrane region" description="Helical" evidence="1">
    <location>
        <begin position="47"/>
        <end position="68"/>
    </location>
</feature>
<feature type="transmembrane region" description="Helical" evidence="1">
    <location>
        <begin position="88"/>
        <end position="113"/>
    </location>
</feature>
<dbReference type="RefSeq" id="WP_128641474.1">
    <property type="nucleotide sequence ID" value="NZ_CP008947.1"/>
</dbReference>
<dbReference type="Proteomes" id="UP000028488">
    <property type="component" value="Chromosome"/>
</dbReference>
<evidence type="ECO:0000256" key="1">
    <source>
        <dbReference type="SAM" id="Phobius"/>
    </source>
</evidence>
<dbReference type="eggNOG" id="COG2839">
    <property type="taxonomic scope" value="Bacteria"/>
</dbReference>
<organism evidence="2 3">
    <name type="scientific">Rhodococcus opacus</name>
    <name type="common">Nocardia opaca</name>
    <dbReference type="NCBI Taxonomy" id="37919"/>
    <lineage>
        <taxon>Bacteria</taxon>
        <taxon>Bacillati</taxon>
        <taxon>Actinomycetota</taxon>
        <taxon>Actinomycetes</taxon>
        <taxon>Mycobacteriales</taxon>
        <taxon>Nocardiaceae</taxon>
        <taxon>Rhodococcus</taxon>
    </lineage>
</organism>
<gene>
    <name evidence="2" type="ORF">EP51_31660</name>
</gene>
<feature type="transmembrane region" description="Helical" evidence="1">
    <location>
        <begin position="12"/>
        <end position="40"/>
    </location>
</feature>
<proteinExistence type="predicted"/>
<protein>
    <submittedName>
        <fullName evidence="2">Membrane protein</fullName>
    </submittedName>
</protein>
<feature type="transmembrane region" description="Helical" evidence="1">
    <location>
        <begin position="134"/>
        <end position="159"/>
    </location>
</feature>
<dbReference type="AlphaFoldDB" id="A0A076ES89"/>
<sequence length="160" mass="16664">MSPVAEFLVGLAVVIGLVGIVIPILPGTILIFAAILVWAIMTGGATAWTVFAVATVFLVISGVVKYTWPGKRMRTAGVPNMSLIVGGLAGIVGFFVVPVVGLFLGFIAGTYVAELYRLRAHNRAWASTWHACKAVGLSMLIELLGALIASGVWLAAVVAT</sequence>
<keyword evidence="1" id="KW-1133">Transmembrane helix</keyword>
<reference evidence="2 3" key="1">
    <citation type="submission" date="2014-07" db="EMBL/GenBank/DDBJ databases">
        <title>Genome Sequence of Rhodococcus opacus Strain R7, a Biodegrader of Mono- and Polycyclic Aromatic Hydrocarbons.</title>
        <authorList>
            <person name="Di Gennaro P."/>
            <person name="Zampolli J."/>
            <person name="Presti I."/>
            <person name="Cappelletti M."/>
            <person name="D'Ursi P."/>
            <person name="Orro A."/>
            <person name="Mezzelani A."/>
            <person name="Milanesi L."/>
        </authorList>
    </citation>
    <scope>NUCLEOTIDE SEQUENCE [LARGE SCALE GENOMIC DNA]</scope>
    <source>
        <strain evidence="2 3">R7</strain>
    </source>
</reference>
<dbReference type="InterPro" id="IPR007403">
    <property type="entry name" value="DUF456"/>
</dbReference>
<accession>A0A076ES89</accession>
<dbReference type="PANTHER" id="PTHR39165">
    <property type="entry name" value="IG HYPOTHETICAL 17883"/>
    <property type="match status" value="1"/>
</dbReference>
<dbReference type="PANTHER" id="PTHR39165:SF1">
    <property type="entry name" value="DUF456 DOMAIN-CONTAINING PROTEIN"/>
    <property type="match status" value="1"/>
</dbReference>
<dbReference type="EMBL" id="CP008947">
    <property type="protein sequence ID" value="AII08940.1"/>
    <property type="molecule type" value="Genomic_DNA"/>
</dbReference>
<keyword evidence="1" id="KW-0812">Transmembrane</keyword>